<keyword evidence="2" id="KW-1133">Transmembrane helix</keyword>
<evidence type="ECO:0000256" key="2">
    <source>
        <dbReference type="SAM" id="Phobius"/>
    </source>
</evidence>
<gene>
    <name evidence="3" type="ORF">A2160_01085</name>
</gene>
<proteinExistence type="predicted"/>
<name>A0A1F5E3H9_9BACT</name>
<evidence type="ECO:0000256" key="1">
    <source>
        <dbReference type="SAM" id="MobiDB-lite"/>
    </source>
</evidence>
<reference evidence="3 4" key="1">
    <citation type="journal article" date="2016" name="Nat. Commun.">
        <title>Thousands of microbial genomes shed light on interconnected biogeochemical processes in an aquifer system.</title>
        <authorList>
            <person name="Anantharaman K."/>
            <person name="Brown C.T."/>
            <person name="Hug L.A."/>
            <person name="Sharon I."/>
            <person name="Castelle C.J."/>
            <person name="Probst A.J."/>
            <person name="Thomas B.C."/>
            <person name="Singh A."/>
            <person name="Wilkins M.J."/>
            <person name="Karaoz U."/>
            <person name="Brodie E.L."/>
            <person name="Williams K.H."/>
            <person name="Hubbard S.S."/>
            <person name="Banfield J.F."/>
        </authorList>
    </citation>
    <scope>NUCLEOTIDE SEQUENCE [LARGE SCALE GENOMIC DNA]</scope>
</reference>
<evidence type="ECO:0000313" key="4">
    <source>
        <dbReference type="Proteomes" id="UP000177006"/>
    </source>
</evidence>
<accession>A0A1F5E3H9</accession>
<feature type="region of interest" description="Disordered" evidence="1">
    <location>
        <begin position="187"/>
        <end position="220"/>
    </location>
</feature>
<evidence type="ECO:0000313" key="3">
    <source>
        <dbReference type="EMBL" id="OGD61945.1"/>
    </source>
</evidence>
<dbReference type="AlphaFoldDB" id="A0A1F5E3H9"/>
<sequence length="220" mass="24289">MIVSQDKADKSEKTPLVAIYQEKPDLRKKELPLVNLQVTNPVTYLKNWWSRVMGKEGIDLSFKIHPITAIILTIIIATLGFGMGHFVFTSEKPYVKLVTTPSPSPQPSLNLWRETAFSGTLKFSNNKYYLITTSSEAIMLAVPENVDLSGLVGRRIFATGQFNDQSRLLKVAEAANLELLPKKIEPVPVISPLPTPSAEPLPTPSEEPLPSQTPSPEPSL</sequence>
<keyword evidence="2" id="KW-0812">Transmembrane</keyword>
<feature type="compositionally biased region" description="Pro residues" evidence="1">
    <location>
        <begin position="189"/>
        <end position="220"/>
    </location>
</feature>
<dbReference type="EMBL" id="MEZK01000029">
    <property type="protein sequence ID" value="OGD61945.1"/>
    <property type="molecule type" value="Genomic_DNA"/>
</dbReference>
<organism evidence="3 4">
    <name type="scientific">Candidatus Beckwithbacteria bacterium RBG_13_42_9</name>
    <dbReference type="NCBI Taxonomy" id="1797457"/>
    <lineage>
        <taxon>Bacteria</taxon>
        <taxon>Candidatus Beckwithiibacteriota</taxon>
    </lineage>
</organism>
<comment type="caution">
    <text evidence="3">The sequence shown here is derived from an EMBL/GenBank/DDBJ whole genome shotgun (WGS) entry which is preliminary data.</text>
</comment>
<feature type="transmembrane region" description="Helical" evidence="2">
    <location>
        <begin position="67"/>
        <end position="88"/>
    </location>
</feature>
<dbReference type="Proteomes" id="UP000177006">
    <property type="component" value="Unassembled WGS sequence"/>
</dbReference>
<protein>
    <submittedName>
        <fullName evidence="3">Uncharacterized protein</fullName>
    </submittedName>
</protein>
<keyword evidence="2" id="KW-0472">Membrane</keyword>
<dbReference type="STRING" id="1797457.A2160_01085"/>